<proteinExistence type="predicted"/>
<gene>
    <name evidence="4" type="ORF">DQG23_29575</name>
</gene>
<keyword evidence="5" id="KW-1185">Reference proteome</keyword>
<protein>
    <submittedName>
        <fullName evidence="4">S-layer homology domain-containing protein</fullName>
    </submittedName>
</protein>
<dbReference type="OrthoDB" id="5845122at2"/>
<dbReference type="EMBL" id="QMFB01000023">
    <property type="protein sequence ID" value="RAV15536.1"/>
    <property type="molecule type" value="Genomic_DNA"/>
</dbReference>
<sequence length="425" mass="45820">MNKFNVVKKLTISSLAAAMVLGGSASAFADGKGKGNDKDKDDWKNRPSIVKNNKNNNNNNNGGSNNYVQNGNNNVQIILDFDDVRGGDVEWAIKNIASLASKRVFEGYEDGTFQPRKAITRIEAITAAVRLMGLRDKAESQAEMAKQLNFKDAEKITSKYPWAVGYVAVALENDLFLETDTSVQPEKSADRLWATMLLVKALKLDGEAKAKMNTKLTFKDADKIPAGAVGYVAVAVEKGLINGYEDNTFRPDRTVSRAELAALLDRTGDQMSDQAAVSGTVSAAFNNGVLSILKNGQTVNVNVDPGAFIYRNGTRINATDLKVGDEVKIRSFNNVAIFVEVTKSATDTPSTNAFTVTGTVYDKQVSSNGKIVQITLNQVINGATTQLTYPVAPDAVVKPTGAQINVNQNVELKGEGNLVKSIEVK</sequence>
<dbReference type="InterPro" id="IPR051465">
    <property type="entry name" value="Cell_Envelope_Struct_Comp"/>
</dbReference>
<dbReference type="InterPro" id="IPR001119">
    <property type="entry name" value="SLH_dom"/>
</dbReference>
<dbReference type="Pfam" id="PF00395">
    <property type="entry name" value="SLH"/>
    <property type="match status" value="2"/>
</dbReference>
<dbReference type="Proteomes" id="UP000250369">
    <property type="component" value="Unassembled WGS sequence"/>
</dbReference>
<accession>A0A329M8P3</accession>
<organism evidence="4 5">
    <name type="scientific">Paenibacillus contaminans</name>
    <dbReference type="NCBI Taxonomy" id="450362"/>
    <lineage>
        <taxon>Bacteria</taxon>
        <taxon>Bacillati</taxon>
        <taxon>Bacillota</taxon>
        <taxon>Bacilli</taxon>
        <taxon>Bacillales</taxon>
        <taxon>Paenibacillaceae</taxon>
        <taxon>Paenibacillus</taxon>
    </lineage>
</organism>
<feature type="chain" id="PRO_5016265148" evidence="2">
    <location>
        <begin position="30"/>
        <end position="425"/>
    </location>
</feature>
<comment type="caution">
    <text evidence="4">The sequence shown here is derived from an EMBL/GenBank/DDBJ whole genome shotgun (WGS) entry which is preliminary data.</text>
</comment>
<feature type="domain" description="SLH" evidence="3">
    <location>
        <begin position="79"/>
        <end position="142"/>
    </location>
</feature>
<feature type="compositionally biased region" description="Low complexity" evidence="1">
    <location>
        <begin position="52"/>
        <end position="67"/>
    </location>
</feature>
<keyword evidence="2" id="KW-0732">Signal</keyword>
<feature type="domain" description="SLH" evidence="3">
    <location>
        <begin position="215"/>
        <end position="278"/>
    </location>
</feature>
<dbReference type="PROSITE" id="PS51272">
    <property type="entry name" value="SLH"/>
    <property type="match status" value="2"/>
</dbReference>
<dbReference type="RefSeq" id="WP_113034655.1">
    <property type="nucleotide sequence ID" value="NZ_QMFB01000023.1"/>
</dbReference>
<evidence type="ECO:0000313" key="4">
    <source>
        <dbReference type="EMBL" id="RAV15536.1"/>
    </source>
</evidence>
<evidence type="ECO:0000256" key="1">
    <source>
        <dbReference type="SAM" id="MobiDB-lite"/>
    </source>
</evidence>
<reference evidence="4 5" key="1">
    <citation type="journal article" date="2009" name="Int. J. Syst. Evol. Microbiol.">
        <title>Paenibacillus contaminans sp. nov., isolated from a contaminated laboratory plate.</title>
        <authorList>
            <person name="Chou J.H."/>
            <person name="Lee J.H."/>
            <person name="Lin M.C."/>
            <person name="Chang P.S."/>
            <person name="Arun A.B."/>
            <person name="Young C.C."/>
            <person name="Chen W.M."/>
        </authorList>
    </citation>
    <scope>NUCLEOTIDE SEQUENCE [LARGE SCALE GENOMIC DNA]</scope>
    <source>
        <strain evidence="4 5">CKOBP-6</strain>
    </source>
</reference>
<dbReference type="PANTHER" id="PTHR43308">
    <property type="entry name" value="OUTER MEMBRANE PROTEIN ALPHA-RELATED"/>
    <property type="match status" value="1"/>
</dbReference>
<feature type="compositionally biased region" description="Basic and acidic residues" evidence="1">
    <location>
        <begin position="31"/>
        <end position="45"/>
    </location>
</feature>
<evidence type="ECO:0000256" key="2">
    <source>
        <dbReference type="SAM" id="SignalP"/>
    </source>
</evidence>
<feature type="signal peptide" evidence="2">
    <location>
        <begin position="1"/>
        <end position="29"/>
    </location>
</feature>
<evidence type="ECO:0000259" key="3">
    <source>
        <dbReference type="PROSITE" id="PS51272"/>
    </source>
</evidence>
<evidence type="ECO:0000313" key="5">
    <source>
        <dbReference type="Proteomes" id="UP000250369"/>
    </source>
</evidence>
<dbReference type="AlphaFoldDB" id="A0A329M8P3"/>
<feature type="region of interest" description="Disordered" evidence="1">
    <location>
        <begin position="30"/>
        <end position="67"/>
    </location>
</feature>
<name>A0A329M8P3_9BACL</name>